<evidence type="ECO:0000256" key="6">
    <source>
        <dbReference type="ARBA" id="ARBA00022824"/>
    </source>
</evidence>
<evidence type="ECO:0000256" key="9">
    <source>
        <dbReference type="ARBA" id="ARBA00047280"/>
    </source>
</evidence>
<feature type="transmembrane region" description="Helical" evidence="11">
    <location>
        <begin position="234"/>
        <end position="260"/>
    </location>
</feature>
<feature type="transmembrane region" description="Helical" evidence="11">
    <location>
        <begin position="186"/>
        <end position="213"/>
    </location>
</feature>
<feature type="transmembrane region" description="Helical" evidence="11">
    <location>
        <begin position="124"/>
        <end position="144"/>
    </location>
</feature>
<evidence type="ECO:0000256" key="5">
    <source>
        <dbReference type="ARBA" id="ARBA00022801"/>
    </source>
</evidence>
<dbReference type="EMBL" id="MCFF01000084">
    <property type="protein sequence ID" value="ORY95147.1"/>
    <property type="molecule type" value="Genomic_DNA"/>
</dbReference>
<evidence type="ECO:0000313" key="13">
    <source>
        <dbReference type="EMBL" id="ORY95147.1"/>
    </source>
</evidence>
<dbReference type="OrthoDB" id="271604at2759"/>
<evidence type="ECO:0000256" key="7">
    <source>
        <dbReference type="ARBA" id="ARBA00022989"/>
    </source>
</evidence>
<protein>
    <recommendedName>
        <fullName evidence="10">intramembrane prenyl-peptidase Rce1</fullName>
        <ecNumber evidence="10">3.4.26.1</ecNumber>
    </recommendedName>
</protein>
<evidence type="ECO:0000256" key="4">
    <source>
        <dbReference type="ARBA" id="ARBA00022692"/>
    </source>
</evidence>
<sequence>MELFHQQFIPPWLAGISCVLFTLLFVGSLYLFPIPGDNSRVKDKEINRSSPEYQSLRRRLGRDHPLVIQQRVKGTILTMILVPIYLWFVFSYTGVLSSELTFAARFNIFLRLLGIMIPSNPIKLLSHLFMPVALVAILFLGPLFKMFLNKELPFQSQFQWTAHWCHFKEWIGIRNYIVGPISEEHVFRACMVAIAACSGASVNAMVFGLSLVFGIAHLHHAYESYVKNGRTRQALVQSIMVALLQLTYTSLFGWFATFLFLRTSNILGPCLSHIFCNMMGLPDLSDIQLYGHWKKWIYFSFLLGMVSFGVLLGPMTNPSLYGDATSSIYWPLMVA</sequence>
<dbReference type="InParanoid" id="A0A1Y2G766"/>
<keyword evidence="14" id="KW-1185">Reference proteome</keyword>
<organism evidence="13 14">
    <name type="scientific">Lobosporangium transversale</name>
    <dbReference type="NCBI Taxonomy" id="64571"/>
    <lineage>
        <taxon>Eukaryota</taxon>
        <taxon>Fungi</taxon>
        <taxon>Fungi incertae sedis</taxon>
        <taxon>Mucoromycota</taxon>
        <taxon>Mortierellomycotina</taxon>
        <taxon>Mortierellomycetes</taxon>
        <taxon>Mortierellales</taxon>
        <taxon>Mortierellaceae</taxon>
        <taxon>Lobosporangium</taxon>
    </lineage>
</organism>
<evidence type="ECO:0000256" key="11">
    <source>
        <dbReference type="SAM" id="Phobius"/>
    </source>
</evidence>
<dbReference type="RefSeq" id="XP_021875354.1">
    <property type="nucleotide sequence ID" value="XM_022020126.1"/>
</dbReference>
<keyword evidence="6" id="KW-0256">Endoplasmic reticulum</keyword>
<dbReference type="InterPro" id="IPR039731">
    <property type="entry name" value="Rce1"/>
</dbReference>
<keyword evidence="8 11" id="KW-0472">Membrane</keyword>
<dbReference type="Pfam" id="PF02517">
    <property type="entry name" value="Rce1-like"/>
    <property type="match status" value="1"/>
</dbReference>
<dbReference type="AlphaFoldDB" id="A0A1Y2G766"/>
<keyword evidence="7 11" id="KW-1133">Transmembrane helix</keyword>
<evidence type="ECO:0000256" key="1">
    <source>
        <dbReference type="ARBA" id="ARBA00004477"/>
    </source>
</evidence>
<comment type="similarity">
    <text evidence="2">Belongs to the peptidase U48 family.</text>
</comment>
<dbReference type="PANTHER" id="PTHR13046:SF0">
    <property type="entry name" value="CAAX PRENYL PROTEASE 2"/>
    <property type="match status" value="1"/>
</dbReference>
<feature type="domain" description="CAAX prenyl protease 2/Lysostaphin resistance protein A-like" evidence="12">
    <location>
        <begin position="170"/>
        <end position="279"/>
    </location>
</feature>
<comment type="caution">
    <text evidence="13">The sequence shown here is derived from an EMBL/GenBank/DDBJ whole genome shotgun (WGS) entry which is preliminary data.</text>
</comment>
<evidence type="ECO:0000256" key="8">
    <source>
        <dbReference type="ARBA" id="ARBA00023136"/>
    </source>
</evidence>
<keyword evidence="3" id="KW-0645">Protease</keyword>
<keyword evidence="5" id="KW-0378">Hydrolase</keyword>
<proteinExistence type="inferred from homology"/>
<feature type="transmembrane region" description="Helical" evidence="11">
    <location>
        <begin position="12"/>
        <end position="32"/>
    </location>
</feature>
<dbReference type="PANTHER" id="PTHR13046">
    <property type="entry name" value="PROTEASE U48 CAAX PRENYL PROTEASE RCE1"/>
    <property type="match status" value="1"/>
</dbReference>
<evidence type="ECO:0000256" key="10">
    <source>
        <dbReference type="ARBA" id="ARBA00049729"/>
    </source>
</evidence>
<dbReference type="GO" id="GO:0071586">
    <property type="term" value="P:CAAX-box protein processing"/>
    <property type="evidence" value="ECO:0007669"/>
    <property type="project" value="InterPro"/>
</dbReference>
<evidence type="ECO:0000256" key="3">
    <source>
        <dbReference type="ARBA" id="ARBA00022670"/>
    </source>
</evidence>
<comment type="catalytic activity">
    <reaction evidence="9">
        <text>Hydrolyzes the peptide bond -P2-(S-farnesyl or geranylgeranyl)C-P1'-P2'-P3'-COOH where P1' and P2' are amino acids with aliphatic sidechains and P3' is any C-terminal residue.</text>
        <dbReference type="EC" id="3.4.26.1"/>
    </reaction>
</comment>
<evidence type="ECO:0000313" key="14">
    <source>
        <dbReference type="Proteomes" id="UP000193648"/>
    </source>
</evidence>
<feature type="transmembrane region" description="Helical" evidence="11">
    <location>
        <begin position="76"/>
        <end position="94"/>
    </location>
</feature>
<evidence type="ECO:0000259" key="12">
    <source>
        <dbReference type="Pfam" id="PF02517"/>
    </source>
</evidence>
<feature type="transmembrane region" description="Helical" evidence="11">
    <location>
        <begin position="296"/>
        <end position="315"/>
    </location>
</feature>
<dbReference type="EC" id="3.4.26.1" evidence="10"/>
<dbReference type="GO" id="GO:0005789">
    <property type="term" value="C:endoplasmic reticulum membrane"/>
    <property type="evidence" value="ECO:0007669"/>
    <property type="project" value="UniProtKB-SubCell"/>
</dbReference>
<comment type="subcellular location">
    <subcellularLocation>
        <location evidence="1">Endoplasmic reticulum membrane</location>
        <topology evidence="1">Multi-pass membrane protein</topology>
    </subcellularLocation>
</comment>
<dbReference type="InterPro" id="IPR003675">
    <property type="entry name" value="Rce1/LyrA-like_dom"/>
</dbReference>
<keyword evidence="4 11" id="KW-0812">Transmembrane</keyword>
<dbReference type="FunCoup" id="A0A1Y2G766">
    <property type="interactions" value="341"/>
</dbReference>
<dbReference type="GO" id="GO:0004222">
    <property type="term" value="F:metalloendopeptidase activity"/>
    <property type="evidence" value="ECO:0007669"/>
    <property type="project" value="InterPro"/>
</dbReference>
<dbReference type="GeneID" id="33561970"/>
<dbReference type="Proteomes" id="UP000193648">
    <property type="component" value="Unassembled WGS sequence"/>
</dbReference>
<dbReference type="STRING" id="64571.A0A1Y2G766"/>
<accession>A0A1Y2G766</accession>
<gene>
    <name evidence="13" type="ORF">BCR41DRAFT_240754</name>
</gene>
<evidence type="ECO:0000256" key="2">
    <source>
        <dbReference type="ARBA" id="ARBA00006897"/>
    </source>
</evidence>
<reference evidence="13 14" key="1">
    <citation type="submission" date="2016-07" db="EMBL/GenBank/DDBJ databases">
        <title>Pervasive Adenine N6-methylation of Active Genes in Fungi.</title>
        <authorList>
            <consortium name="DOE Joint Genome Institute"/>
            <person name="Mondo S.J."/>
            <person name="Dannebaum R.O."/>
            <person name="Kuo R.C."/>
            <person name="Labutti K."/>
            <person name="Haridas S."/>
            <person name="Kuo A."/>
            <person name="Salamov A."/>
            <person name="Ahrendt S.R."/>
            <person name="Lipzen A."/>
            <person name="Sullivan W."/>
            <person name="Andreopoulos W.B."/>
            <person name="Clum A."/>
            <person name="Lindquist E."/>
            <person name="Daum C."/>
            <person name="Ramamoorthy G.K."/>
            <person name="Gryganskyi A."/>
            <person name="Culley D."/>
            <person name="Magnuson J.K."/>
            <person name="James T.Y."/>
            <person name="O'Malley M.A."/>
            <person name="Stajich J.E."/>
            <person name="Spatafora J.W."/>
            <person name="Visel A."/>
            <person name="Grigoriev I.V."/>
        </authorList>
    </citation>
    <scope>NUCLEOTIDE SEQUENCE [LARGE SCALE GENOMIC DNA]</scope>
    <source>
        <strain evidence="13 14">NRRL 3116</strain>
    </source>
</reference>
<name>A0A1Y2G766_9FUNG</name>